<accession>A0A4C1XIJ7</accession>
<dbReference type="InterPro" id="IPR036397">
    <property type="entry name" value="RNaseH_sf"/>
</dbReference>
<dbReference type="OrthoDB" id="10017160at2759"/>
<sequence length="225" mass="26137">MAYVFTYLRSKELIVQFDSNQKPVSRTISCILLCSVRFWIRVGSNRERFEQSQPRNNQYTTFLQTNEVGWKSERKKINVKPIKIIPVCMHAHVVIYGGRTPARRYACVNATHGLAANIIKIQKFPNVRGDNHPQLLRNLRPVVLPERSWALFWDSKGVVVIEHLDRGAVVTSSLYEEQIKKMLHEIRKKQRGKLEKNIGFRRDNTSAHESDKCYGCNSRCRLPNT</sequence>
<protein>
    <submittedName>
        <fullName evidence="1">Uncharacterized protein</fullName>
    </submittedName>
</protein>
<keyword evidence="2" id="KW-1185">Reference proteome</keyword>
<evidence type="ECO:0000313" key="1">
    <source>
        <dbReference type="EMBL" id="GBP62005.1"/>
    </source>
</evidence>
<dbReference type="Gene3D" id="3.30.420.10">
    <property type="entry name" value="Ribonuclease H-like superfamily/Ribonuclease H"/>
    <property type="match status" value="1"/>
</dbReference>
<dbReference type="Proteomes" id="UP000299102">
    <property type="component" value="Unassembled WGS sequence"/>
</dbReference>
<dbReference type="EMBL" id="BGZK01000829">
    <property type="protein sequence ID" value="GBP62005.1"/>
    <property type="molecule type" value="Genomic_DNA"/>
</dbReference>
<dbReference type="GO" id="GO:0003676">
    <property type="term" value="F:nucleic acid binding"/>
    <property type="evidence" value="ECO:0007669"/>
    <property type="project" value="InterPro"/>
</dbReference>
<dbReference type="InterPro" id="IPR001888">
    <property type="entry name" value="Transposase_1"/>
</dbReference>
<dbReference type="Pfam" id="PF01359">
    <property type="entry name" value="Transposase_1"/>
    <property type="match status" value="1"/>
</dbReference>
<comment type="caution">
    <text evidence="1">The sequence shown here is derived from an EMBL/GenBank/DDBJ whole genome shotgun (WGS) entry which is preliminary data.</text>
</comment>
<organism evidence="1 2">
    <name type="scientific">Eumeta variegata</name>
    <name type="common">Bagworm moth</name>
    <name type="synonym">Eumeta japonica</name>
    <dbReference type="NCBI Taxonomy" id="151549"/>
    <lineage>
        <taxon>Eukaryota</taxon>
        <taxon>Metazoa</taxon>
        <taxon>Ecdysozoa</taxon>
        <taxon>Arthropoda</taxon>
        <taxon>Hexapoda</taxon>
        <taxon>Insecta</taxon>
        <taxon>Pterygota</taxon>
        <taxon>Neoptera</taxon>
        <taxon>Endopterygota</taxon>
        <taxon>Lepidoptera</taxon>
        <taxon>Glossata</taxon>
        <taxon>Ditrysia</taxon>
        <taxon>Tineoidea</taxon>
        <taxon>Psychidae</taxon>
        <taxon>Oiketicinae</taxon>
        <taxon>Eumeta</taxon>
    </lineage>
</organism>
<proteinExistence type="predicted"/>
<name>A0A4C1XIJ7_EUMVA</name>
<evidence type="ECO:0000313" key="2">
    <source>
        <dbReference type="Proteomes" id="UP000299102"/>
    </source>
</evidence>
<gene>
    <name evidence="1" type="ORF">EVAR_46034_1</name>
</gene>
<reference evidence="1 2" key="1">
    <citation type="journal article" date="2019" name="Commun. Biol.">
        <title>The bagworm genome reveals a unique fibroin gene that provides high tensile strength.</title>
        <authorList>
            <person name="Kono N."/>
            <person name="Nakamura H."/>
            <person name="Ohtoshi R."/>
            <person name="Tomita M."/>
            <person name="Numata K."/>
            <person name="Arakawa K."/>
        </authorList>
    </citation>
    <scope>NUCLEOTIDE SEQUENCE [LARGE SCALE GENOMIC DNA]</scope>
</reference>
<dbReference type="AlphaFoldDB" id="A0A4C1XIJ7"/>